<dbReference type="Pfam" id="PF01381">
    <property type="entry name" value="HTH_3"/>
    <property type="match status" value="1"/>
</dbReference>
<sequence length="69" mass="8247">MKYSVKNIPANLKKYRLEHHKKQVEMAAFLEMNYQNYSKMERGCYKPSLQKFVEVCEKLHVAPNDLLKN</sequence>
<feature type="domain" description="HTH cro/C1-type" evidence="1">
    <location>
        <begin position="12"/>
        <end position="66"/>
    </location>
</feature>
<evidence type="ECO:0000259" key="1">
    <source>
        <dbReference type="PROSITE" id="PS50943"/>
    </source>
</evidence>
<dbReference type="Proteomes" id="UP000284465">
    <property type="component" value="Unassembled WGS sequence"/>
</dbReference>
<dbReference type="SUPFAM" id="SSF47413">
    <property type="entry name" value="lambda repressor-like DNA-binding domains"/>
    <property type="match status" value="1"/>
</dbReference>
<reference evidence="2 3" key="1">
    <citation type="submission" date="2018-08" db="EMBL/GenBank/DDBJ databases">
        <title>A genome reference for cultivated species of the human gut microbiota.</title>
        <authorList>
            <person name="Zou Y."/>
            <person name="Xue W."/>
            <person name="Luo G."/>
        </authorList>
    </citation>
    <scope>NUCLEOTIDE SEQUENCE [LARGE SCALE GENOMIC DNA]</scope>
    <source>
        <strain evidence="2 3">AM43-11</strain>
    </source>
</reference>
<dbReference type="Gene3D" id="1.10.260.40">
    <property type="entry name" value="lambda repressor-like DNA-binding domains"/>
    <property type="match status" value="1"/>
</dbReference>
<dbReference type="CDD" id="cd00093">
    <property type="entry name" value="HTH_XRE"/>
    <property type="match status" value="1"/>
</dbReference>
<evidence type="ECO:0000313" key="2">
    <source>
        <dbReference type="EMBL" id="RHA66489.1"/>
    </source>
</evidence>
<gene>
    <name evidence="2" type="ORF">DW927_11350</name>
</gene>
<dbReference type="SMART" id="SM00530">
    <property type="entry name" value="HTH_XRE"/>
    <property type="match status" value="1"/>
</dbReference>
<dbReference type="InterPro" id="IPR010982">
    <property type="entry name" value="Lambda_DNA-bd_dom_sf"/>
</dbReference>
<evidence type="ECO:0000313" key="3">
    <source>
        <dbReference type="Proteomes" id="UP000284465"/>
    </source>
</evidence>
<dbReference type="EMBL" id="QSFP01000012">
    <property type="protein sequence ID" value="RHA66489.1"/>
    <property type="molecule type" value="Genomic_DNA"/>
</dbReference>
<organism evidence="2 3">
    <name type="scientific">Roseburia intestinalis</name>
    <dbReference type="NCBI Taxonomy" id="166486"/>
    <lineage>
        <taxon>Bacteria</taxon>
        <taxon>Bacillati</taxon>
        <taxon>Bacillota</taxon>
        <taxon>Clostridia</taxon>
        <taxon>Lachnospirales</taxon>
        <taxon>Lachnospiraceae</taxon>
        <taxon>Roseburia</taxon>
    </lineage>
</organism>
<dbReference type="InterPro" id="IPR001387">
    <property type="entry name" value="Cro/C1-type_HTH"/>
</dbReference>
<dbReference type="PROSITE" id="PS50943">
    <property type="entry name" value="HTH_CROC1"/>
    <property type="match status" value="1"/>
</dbReference>
<protein>
    <submittedName>
        <fullName evidence="2">XRE family transcriptional regulator</fullName>
    </submittedName>
</protein>
<dbReference type="RefSeq" id="WP_015521857.1">
    <property type="nucleotide sequence ID" value="NZ_CACRUM010000053.1"/>
</dbReference>
<comment type="caution">
    <text evidence="2">The sequence shown here is derived from an EMBL/GenBank/DDBJ whole genome shotgun (WGS) entry which is preliminary data.</text>
</comment>
<name>A0A413SGE6_9FIRM</name>
<accession>A0A413SGE6</accession>
<dbReference type="AlphaFoldDB" id="A0A413SGE6"/>
<proteinExistence type="predicted"/>
<dbReference type="GO" id="GO:0003677">
    <property type="term" value="F:DNA binding"/>
    <property type="evidence" value="ECO:0007669"/>
    <property type="project" value="InterPro"/>
</dbReference>